<keyword evidence="3" id="KW-1185">Reference proteome</keyword>
<dbReference type="Proteomes" id="UP001164286">
    <property type="component" value="Unassembled WGS sequence"/>
</dbReference>
<accession>A0AA38H470</accession>
<reference evidence="2" key="1">
    <citation type="journal article" date="2022" name="G3 (Bethesda)">
        <title>High quality genome of the basidiomycete yeast Dioszegia hungarica PDD-24b-2 isolated from cloud water.</title>
        <authorList>
            <person name="Jarrige D."/>
            <person name="Haridas S."/>
            <person name="Bleykasten-Grosshans C."/>
            <person name="Joly M."/>
            <person name="Nadalig T."/>
            <person name="Sancelme M."/>
            <person name="Vuilleumier S."/>
            <person name="Grigoriev I.V."/>
            <person name="Amato P."/>
            <person name="Bringel F."/>
        </authorList>
    </citation>
    <scope>NUCLEOTIDE SEQUENCE</scope>
    <source>
        <strain evidence="2">PDD-24b-2</strain>
    </source>
</reference>
<feature type="compositionally biased region" description="Low complexity" evidence="1">
    <location>
        <begin position="974"/>
        <end position="1001"/>
    </location>
</feature>
<feature type="compositionally biased region" description="Basic and acidic residues" evidence="1">
    <location>
        <begin position="1"/>
        <end position="13"/>
    </location>
</feature>
<dbReference type="GeneID" id="77729324"/>
<dbReference type="EMBL" id="JAKWFO010000008">
    <property type="protein sequence ID" value="KAI9633816.1"/>
    <property type="molecule type" value="Genomic_DNA"/>
</dbReference>
<proteinExistence type="predicted"/>
<feature type="region of interest" description="Disordered" evidence="1">
    <location>
        <begin position="608"/>
        <end position="642"/>
    </location>
</feature>
<feature type="compositionally biased region" description="Low complexity" evidence="1">
    <location>
        <begin position="608"/>
        <end position="620"/>
    </location>
</feature>
<comment type="caution">
    <text evidence="2">The sequence shown here is derived from an EMBL/GenBank/DDBJ whole genome shotgun (WGS) entry which is preliminary data.</text>
</comment>
<feature type="region of interest" description="Disordered" evidence="1">
    <location>
        <begin position="974"/>
        <end position="1009"/>
    </location>
</feature>
<dbReference type="RefSeq" id="XP_052943593.1">
    <property type="nucleotide sequence ID" value="XM_053090119.1"/>
</dbReference>
<name>A0AA38H470_9TREE</name>
<feature type="region of interest" description="Disordered" evidence="1">
    <location>
        <begin position="1"/>
        <end position="25"/>
    </location>
</feature>
<gene>
    <name evidence="2" type="ORF">MKK02DRAFT_38475</name>
</gene>
<evidence type="ECO:0000313" key="2">
    <source>
        <dbReference type="EMBL" id="KAI9633816.1"/>
    </source>
</evidence>
<sequence>MSEVQEKKQRTDPELAGEPTEGDAIPKSLTSSAVVYGVVEISDRILRLLEKRELVSFMRASKEAMEHASRVLYEKISYRVYDLVRRVASKDRRNVYLSSILEIKAGSNMVPPKRLWPALDRHHHIPDGPDKKELLRDWLKVYHPSAMKVIVPYLRSSCPRLRVIYFGQHVRGYVDREAWTVRCQKPRLAATPGSGSAVFFTDDTHGHIDIYRTLTFTLARSPPATISAPPPPSEGYTTTLHFNLRLTPALPPDVPLYNQWLKALREDPQFAEHLYRLVDTSDLPIGLADLTRLAQGQKDARLEFQLGHVIAPALRPWAVRDLQSFAAVAPGTLRTLILGQTDVFGGEAAGSSFDDLPQIMATVTTSLPSLATLRFHLIGIENAETVCGGLLSSTTLITHGSLSDLTITSMPLPTPLSDTLRYLSSFCRRDGTVTISRLGSDTWSREAQYAYQAYLQLQDEHRRRHLGNVNFARLDIFDPANLPDLTYDQEGRPNRLREVKADKWTEQAAAIKQASIEALAGLTQFTEGSKTFQESSRLPAGRNVLYREARQLREFASYAEFKAVQAASLAQQVRADIQHFMDSVIPAMPEDAQDEPLLLGTLADTSTGAAHASASSSSTHSEQDSESGESAADAESEAEEEPADAAGILGHIDFHRTRAFSLSQLPPTSSSFQRPQSPVPGYTMRLLVNLKLEPAFPSSGAAKADEWLAALRNDLPCHLHRTRQRDAGLEDSIGHIIAPALLPWSVWDLQSFAAAAGPGAAAVQTIVSGRSTRRQQADFRLSFGDLPFIKAVISSSLTSLLNLAVYLKGGETVEEVCGNLLSSNTLINHGPLRKFTIHTARHRSPPFNTLRYLSSFCQAGASIHISRHRSSDWDRKAQHKFVRYLQSASRSSRLHLGKVDFGDLDVFQPGHVNELIYDRDVQVHRQIHPPETRCVPAPSLAFSATSFEGIEDVSTDAAIDADINASEVAAAAPAADAPTSSPPAAAGPATAPSSTANATGPGNASTATPPALQTAAVITSPTNNSGLFLGHASQGASPAVGGIPIPTDVAQISHLMQTVRASPLHPANMGARSLSFEKAGKGPGYGFGMVMEDGEAAQFVLSLKLLQSFLVHRPTSQYATWSLTGTGSGVNVADHSPGLEALQGGVEGIDNGERPIHPKSTHGDIFFKADVPKGDVEAAKMAGENLTFPNVYDATGLTSLNGSPLLTNRALLQNGPDVAVVFSAKVWKGDGITPFKGGRTHRGGSPEGWSVSYGLISHFLIGYSAGGGSSEAVATPKKHKAI</sequence>
<evidence type="ECO:0000256" key="1">
    <source>
        <dbReference type="SAM" id="MobiDB-lite"/>
    </source>
</evidence>
<protein>
    <submittedName>
        <fullName evidence="2">Uncharacterized protein</fullName>
    </submittedName>
</protein>
<organism evidence="2 3">
    <name type="scientific">Dioszegia hungarica</name>
    <dbReference type="NCBI Taxonomy" id="4972"/>
    <lineage>
        <taxon>Eukaryota</taxon>
        <taxon>Fungi</taxon>
        <taxon>Dikarya</taxon>
        <taxon>Basidiomycota</taxon>
        <taxon>Agaricomycotina</taxon>
        <taxon>Tremellomycetes</taxon>
        <taxon>Tremellales</taxon>
        <taxon>Bulleribasidiaceae</taxon>
        <taxon>Dioszegia</taxon>
    </lineage>
</organism>
<evidence type="ECO:0000313" key="3">
    <source>
        <dbReference type="Proteomes" id="UP001164286"/>
    </source>
</evidence>
<feature type="compositionally biased region" description="Acidic residues" evidence="1">
    <location>
        <begin position="624"/>
        <end position="642"/>
    </location>
</feature>